<evidence type="ECO:0000256" key="2">
    <source>
        <dbReference type="ARBA" id="ARBA00005199"/>
    </source>
</evidence>
<dbReference type="Gene3D" id="3.30.70.1020">
    <property type="entry name" value="Trehalose-6-phosphate phosphatase related protein, domain 2"/>
    <property type="match status" value="1"/>
</dbReference>
<evidence type="ECO:0000256" key="4">
    <source>
        <dbReference type="ARBA" id="ARBA00022801"/>
    </source>
</evidence>
<evidence type="ECO:0000256" key="3">
    <source>
        <dbReference type="ARBA" id="ARBA00008770"/>
    </source>
</evidence>
<dbReference type="Pfam" id="PF02358">
    <property type="entry name" value="Trehalose_PPase"/>
    <property type="match status" value="1"/>
</dbReference>
<comment type="pathway">
    <text evidence="2 6">Glycan biosynthesis; trehalose biosynthesis.</text>
</comment>
<dbReference type="GO" id="GO:0004805">
    <property type="term" value="F:trehalose-phosphatase activity"/>
    <property type="evidence" value="ECO:0007669"/>
    <property type="project" value="UniProtKB-EC"/>
</dbReference>
<dbReference type="InterPro" id="IPR036412">
    <property type="entry name" value="HAD-like_sf"/>
</dbReference>
<accession>A0A3D8P0S2</accession>
<evidence type="ECO:0000313" key="7">
    <source>
        <dbReference type="EMBL" id="RDV80722.1"/>
    </source>
</evidence>
<keyword evidence="8" id="KW-1185">Reference proteome</keyword>
<dbReference type="SUPFAM" id="SSF56784">
    <property type="entry name" value="HAD-like"/>
    <property type="match status" value="1"/>
</dbReference>
<evidence type="ECO:0000256" key="6">
    <source>
        <dbReference type="RuleBase" id="RU361117"/>
    </source>
</evidence>
<keyword evidence="4 6" id="KW-0378">Hydrolase</keyword>
<sequence>MDSRHLGQKLPQNHARAPGRVFGGHAVREDLLDLLQKHNARLLLLFDYDGTLVPIAPTPDKARPDQELVRLLKALGRRYRVAIVSGRRLEEIQAFLPLSEIWGWAGCHGAEIKVAGKELWRYSLSSEEKALKDKFHLYLAQLLAGRKGFLLEDKGFVLALHYRLADKEEAKIVKEEARRAAETFLPRWQIRPGKKVLEFLPPGINKGAAVARLLAEAQGFLPAYFGDDAGDAPALRLVEEKAGIGVAVGSQAPPASFKLAGPEAVRQLLLRLCQP</sequence>
<dbReference type="PANTHER" id="PTHR43768:SF3">
    <property type="entry name" value="TREHALOSE 6-PHOSPHATE PHOSPHATASE"/>
    <property type="match status" value="1"/>
</dbReference>
<dbReference type="OrthoDB" id="9797743at2"/>
<proteinExistence type="inferred from homology"/>
<name>A0A3D8P0S2_9THEO</name>
<dbReference type="GO" id="GO:0046872">
    <property type="term" value="F:metal ion binding"/>
    <property type="evidence" value="ECO:0007669"/>
    <property type="project" value="UniProtKB-KW"/>
</dbReference>
<dbReference type="AlphaFoldDB" id="A0A3D8P0S2"/>
<dbReference type="InterPro" id="IPR003337">
    <property type="entry name" value="Trehalose_PPase"/>
</dbReference>
<comment type="catalytic activity">
    <reaction evidence="1 6">
        <text>alpha,alpha-trehalose 6-phosphate + H2O = alpha,alpha-trehalose + phosphate</text>
        <dbReference type="Rhea" id="RHEA:23420"/>
        <dbReference type="ChEBI" id="CHEBI:15377"/>
        <dbReference type="ChEBI" id="CHEBI:16551"/>
        <dbReference type="ChEBI" id="CHEBI:43474"/>
        <dbReference type="ChEBI" id="CHEBI:58429"/>
        <dbReference type="EC" id="3.1.3.12"/>
    </reaction>
</comment>
<dbReference type="NCBIfam" id="TIGR00685">
    <property type="entry name" value="T6PP"/>
    <property type="match status" value="1"/>
</dbReference>
<dbReference type="Proteomes" id="UP000256329">
    <property type="component" value="Unassembled WGS sequence"/>
</dbReference>
<reference evidence="7 8" key="1">
    <citation type="submission" date="2018-08" db="EMBL/GenBank/DDBJ databases">
        <title>Form III RuBisCO-mediated autotrophy in Thermodesulfobium bacteria.</title>
        <authorList>
            <person name="Toshchakov S.V."/>
            <person name="Kublanov I.V."/>
            <person name="Frolov E."/>
            <person name="Bonch-Osmolovskaya E.A."/>
            <person name="Tourova T.P."/>
            <person name="Chernych N.A."/>
            <person name="Lebedinsky A.V."/>
        </authorList>
    </citation>
    <scope>NUCLEOTIDE SEQUENCE [LARGE SCALE GENOMIC DNA]</scope>
    <source>
        <strain evidence="7 8">SR</strain>
    </source>
</reference>
<dbReference type="InterPro" id="IPR006379">
    <property type="entry name" value="HAD-SF_hydro_IIB"/>
</dbReference>
<dbReference type="Gene3D" id="3.40.50.1000">
    <property type="entry name" value="HAD superfamily/HAD-like"/>
    <property type="match status" value="1"/>
</dbReference>
<dbReference type="InterPro" id="IPR023214">
    <property type="entry name" value="HAD_sf"/>
</dbReference>
<evidence type="ECO:0000256" key="1">
    <source>
        <dbReference type="ARBA" id="ARBA00000500"/>
    </source>
</evidence>
<keyword evidence="6" id="KW-0479">Metal-binding</keyword>
<protein>
    <recommendedName>
        <fullName evidence="6">Trehalose 6-phosphate phosphatase</fullName>
        <ecNumber evidence="6">3.1.3.12</ecNumber>
    </recommendedName>
</protein>
<dbReference type="UniPathway" id="UPA00299"/>
<comment type="caution">
    <text evidence="7">The sequence shown here is derived from an EMBL/GenBank/DDBJ whole genome shotgun (WGS) entry which is preliminary data.</text>
</comment>
<dbReference type="EC" id="3.1.3.12" evidence="6"/>
<dbReference type="NCBIfam" id="TIGR01484">
    <property type="entry name" value="HAD-SF-IIB"/>
    <property type="match status" value="1"/>
</dbReference>
<gene>
    <name evidence="7" type="primary">otsB</name>
    <name evidence="7" type="ORF">DXX99_10520</name>
</gene>
<organism evidence="7 8">
    <name type="scientific">Ammonifex thiophilus</name>
    <dbReference type="NCBI Taxonomy" id="444093"/>
    <lineage>
        <taxon>Bacteria</taxon>
        <taxon>Bacillati</taxon>
        <taxon>Bacillota</taxon>
        <taxon>Clostridia</taxon>
        <taxon>Thermoanaerobacterales</taxon>
        <taxon>Thermoanaerobacteraceae</taxon>
        <taxon>Ammonifex</taxon>
    </lineage>
</organism>
<dbReference type="CDD" id="cd01627">
    <property type="entry name" value="HAD_TPP"/>
    <property type="match status" value="1"/>
</dbReference>
<comment type="function">
    <text evidence="5 6">Removes the phosphate from trehalose 6-phosphate to produce free trehalose.</text>
</comment>
<comment type="similarity">
    <text evidence="3 6">Belongs to the trehalose phosphatase family.</text>
</comment>
<evidence type="ECO:0000313" key="8">
    <source>
        <dbReference type="Proteomes" id="UP000256329"/>
    </source>
</evidence>
<evidence type="ECO:0000256" key="5">
    <source>
        <dbReference type="ARBA" id="ARBA00024179"/>
    </source>
</evidence>
<comment type="cofactor">
    <cofactor evidence="6">
        <name>Mg(2+)</name>
        <dbReference type="ChEBI" id="CHEBI:18420"/>
    </cofactor>
</comment>
<keyword evidence="6" id="KW-0460">Magnesium</keyword>
<dbReference type="GO" id="GO:0005992">
    <property type="term" value="P:trehalose biosynthetic process"/>
    <property type="evidence" value="ECO:0007669"/>
    <property type="project" value="UniProtKB-UniPathway"/>
</dbReference>
<dbReference type="InterPro" id="IPR044651">
    <property type="entry name" value="OTSB-like"/>
</dbReference>
<dbReference type="PANTHER" id="PTHR43768">
    <property type="entry name" value="TREHALOSE 6-PHOSPHATE PHOSPHATASE"/>
    <property type="match status" value="1"/>
</dbReference>
<dbReference type="EMBL" id="QSLN01000031">
    <property type="protein sequence ID" value="RDV80722.1"/>
    <property type="molecule type" value="Genomic_DNA"/>
</dbReference>